<organism evidence="4 5">
    <name type="scientific">Pyricularia grisea</name>
    <name type="common">Crabgrass-specific blast fungus</name>
    <name type="synonym">Magnaporthe grisea</name>
    <dbReference type="NCBI Taxonomy" id="148305"/>
    <lineage>
        <taxon>Eukaryota</taxon>
        <taxon>Fungi</taxon>
        <taxon>Dikarya</taxon>
        <taxon>Ascomycota</taxon>
        <taxon>Pezizomycotina</taxon>
        <taxon>Sordariomycetes</taxon>
        <taxon>Sordariomycetidae</taxon>
        <taxon>Magnaporthales</taxon>
        <taxon>Pyriculariaceae</taxon>
        <taxon>Pyricularia</taxon>
    </lineage>
</organism>
<feature type="region of interest" description="Disordered" evidence="1">
    <location>
        <begin position="496"/>
        <end position="546"/>
    </location>
</feature>
<reference evidence="5" key="2">
    <citation type="submission" date="2019-10" db="EMBL/GenBank/DDBJ databases">
        <authorList>
            <consortium name="NCBI Genome Project"/>
        </authorList>
    </citation>
    <scope>NUCLEOTIDE SEQUENCE</scope>
    <source>
        <strain evidence="5">NI907</strain>
    </source>
</reference>
<evidence type="ECO:0008006" key="6">
    <source>
        <dbReference type="Google" id="ProtNLM"/>
    </source>
</evidence>
<feature type="chain" id="PRO_5027553912" description="Extracellular membrane protein CFEM domain-containing protein" evidence="3">
    <location>
        <begin position="25"/>
        <end position="728"/>
    </location>
</feature>
<evidence type="ECO:0000313" key="5">
    <source>
        <dbReference type="RefSeq" id="XP_030978397.1"/>
    </source>
</evidence>
<keyword evidence="2" id="KW-1133">Transmembrane helix</keyword>
<evidence type="ECO:0000256" key="1">
    <source>
        <dbReference type="SAM" id="MobiDB-lite"/>
    </source>
</evidence>
<reference evidence="4 5" key="1">
    <citation type="journal article" date="2019" name="Mol. Biol. Evol.">
        <title>Blast fungal genomes show frequent chromosomal changes, gene gains and losses, and effector gene turnover.</title>
        <authorList>
            <person name="Gomez Luciano L.B."/>
            <person name="Jason Tsai I."/>
            <person name="Chuma I."/>
            <person name="Tosa Y."/>
            <person name="Chen Y.H."/>
            <person name="Li J.Y."/>
            <person name="Li M.Y."/>
            <person name="Jade Lu M.Y."/>
            <person name="Nakayashiki H."/>
            <person name="Li W.H."/>
        </authorList>
    </citation>
    <scope>NUCLEOTIDE SEQUENCE [LARGE SCALE GENOMIC DNA]</scope>
    <source>
        <strain evidence="4 5">NI907</strain>
    </source>
</reference>
<dbReference type="AlphaFoldDB" id="A0A6P8AU15"/>
<accession>A0A6P8AU15</accession>
<proteinExistence type="predicted"/>
<feature type="transmembrane region" description="Helical" evidence="2">
    <location>
        <begin position="370"/>
        <end position="392"/>
    </location>
</feature>
<keyword evidence="2" id="KW-0472">Membrane</keyword>
<keyword evidence="3" id="KW-0732">Signal</keyword>
<gene>
    <name evidence="5" type="ORF">PgNI_08767</name>
</gene>
<dbReference type="CDD" id="cd12087">
    <property type="entry name" value="TM_EGFR-like"/>
    <property type="match status" value="1"/>
</dbReference>
<dbReference type="GeneID" id="41963666"/>
<feature type="region of interest" description="Disordered" evidence="1">
    <location>
        <begin position="461"/>
        <end position="481"/>
    </location>
</feature>
<reference evidence="5" key="3">
    <citation type="submission" date="2025-08" db="UniProtKB">
        <authorList>
            <consortium name="RefSeq"/>
        </authorList>
    </citation>
    <scope>IDENTIFICATION</scope>
    <source>
        <strain evidence="5">NI907</strain>
    </source>
</reference>
<dbReference type="Proteomes" id="UP000515153">
    <property type="component" value="Chromosome V"/>
</dbReference>
<name>A0A6P8AU15_PYRGI</name>
<protein>
    <recommendedName>
        <fullName evidence="6">Extracellular membrane protein CFEM domain-containing protein</fullName>
    </recommendedName>
</protein>
<keyword evidence="4" id="KW-1185">Reference proteome</keyword>
<feature type="region of interest" description="Disordered" evidence="1">
    <location>
        <begin position="331"/>
        <end position="365"/>
    </location>
</feature>
<sequence>MGFNQLRSIPWLAWLALLASGALGQRVVDVTDMKIFSSLAPCAASAISLHIMSQTSSNCPQAVTELQECVCTKTSQLAAISSAMSLSVSDNCGSTASDDQTSAATVLSAYCAQKTPSAMPTLQAPEFQVSQYITDFVEFEQLAPCASSALSYAVQSMTNTYCPRNAVGLAACACQRNQNSQSISRVIDSSVRYSCASHSADMTSAQEMFSAYCKIADSGTTAFPSPSPPPGDMTYFVTALPQFKSLASCPQYVVSSAISSQISQYCPRGVQALASCVCIKESMSPSVSSSISSNVKFSCSQELTSALSVFDYYCSAARGEVKPTGISESIAQSYPPAQTGSNSQQPGPGQSGAAGQDGSQSSGSGPSTGVIAGAVVGGVVLLMLIGVAVFFLMRRARLNSPSASRPYGRASSPEHHYKAEMDAAGTQINQIPPAQSPAVNEQKQELPVTSDIVSPLSAAPVTSELHGTDSPVSPQTAGYGTYGVQDQHLQMQRSELQGGQPHTGVSNQTGSNVQDGTPTNMNWSSGPIPEYSELDGTSNARGQPGDLRRWKCRDSSFWRHLHQIDADALRRYWPQVIADARRIVEASGVDLQLSADEDSAPVIDEERGIRFNWRPSEDGKAGATFAQRGPAEDFVLSLEEGAMRPWTETNKYPYDKVVTAVLLRTWQIAGNDCIRLDSDSQWLPVFIQDWSQEMHRLKSPMNMNDWAEAIILIHQLWPEQRIECPWRR</sequence>
<feature type="compositionally biased region" description="Polar residues" evidence="1">
    <location>
        <begin position="503"/>
        <end position="525"/>
    </location>
</feature>
<feature type="compositionally biased region" description="Low complexity" evidence="1">
    <location>
        <begin position="338"/>
        <end position="365"/>
    </location>
</feature>
<dbReference type="RefSeq" id="XP_030978397.1">
    <property type="nucleotide sequence ID" value="XM_031128758.1"/>
</dbReference>
<keyword evidence="2" id="KW-0812">Transmembrane</keyword>
<evidence type="ECO:0000313" key="4">
    <source>
        <dbReference type="Proteomes" id="UP000515153"/>
    </source>
</evidence>
<feature type="signal peptide" evidence="3">
    <location>
        <begin position="1"/>
        <end position="24"/>
    </location>
</feature>
<dbReference type="KEGG" id="pgri:PgNI_08767"/>
<evidence type="ECO:0000256" key="3">
    <source>
        <dbReference type="SAM" id="SignalP"/>
    </source>
</evidence>
<evidence type="ECO:0000256" key="2">
    <source>
        <dbReference type="SAM" id="Phobius"/>
    </source>
</evidence>